<accession>A0A841R4V1</accession>
<dbReference type="Gene3D" id="3.40.50.360">
    <property type="match status" value="1"/>
</dbReference>
<dbReference type="NCBIfam" id="TIGR01753">
    <property type="entry name" value="flav_short"/>
    <property type="match status" value="1"/>
</dbReference>
<dbReference type="InterPro" id="IPR029039">
    <property type="entry name" value="Flavoprotein-like_sf"/>
</dbReference>
<evidence type="ECO:0000256" key="1">
    <source>
        <dbReference type="ARBA" id="ARBA00001917"/>
    </source>
</evidence>
<dbReference type="RefSeq" id="WP_159823002.1">
    <property type="nucleotide sequence ID" value="NZ_CABWNB010000003.1"/>
</dbReference>
<dbReference type="InterPro" id="IPR001226">
    <property type="entry name" value="Flavodoxin_CS"/>
</dbReference>
<dbReference type="PROSITE" id="PS50902">
    <property type="entry name" value="FLAVODOXIN_LIKE"/>
    <property type="match status" value="1"/>
</dbReference>
<dbReference type="OrthoDB" id="9790745at2"/>
<dbReference type="EMBL" id="JACHHI010000002">
    <property type="protein sequence ID" value="MBB6477572.1"/>
    <property type="molecule type" value="Genomic_DNA"/>
</dbReference>
<organism evidence="9 10">
    <name type="scientific">Negativicoccus succinicivorans</name>
    <dbReference type="NCBI Taxonomy" id="620903"/>
    <lineage>
        <taxon>Bacteria</taxon>
        <taxon>Bacillati</taxon>
        <taxon>Bacillota</taxon>
        <taxon>Negativicutes</taxon>
        <taxon>Veillonellales</taxon>
        <taxon>Veillonellaceae</taxon>
        <taxon>Negativicoccus</taxon>
    </lineage>
</organism>
<sequence>MKVAVIYWTNTGNTEQMAEEIALGARDASADITLTAYADTTPAEALQADQLILGCPAMGIEELEDGEVVPFMQELYPQLAGKRVAVFGSCGWSHGEWLTKWVQELSDAGAEVVAPPLSCQGTPDDEALASCRKLGQELAQK</sequence>
<evidence type="ECO:0000259" key="8">
    <source>
        <dbReference type="PROSITE" id="PS50902"/>
    </source>
</evidence>
<comment type="function">
    <text evidence="7">Low-potential electron donor to a number of redox enzymes.</text>
</comment>
<name>A0A841R4V1_9FIRM</name>
<comment type="cofactor">
    <cofactor evidence="1 7">
        <name>FMN</name>
        <dbReference type="ChEBI" id="CHEBI:58210"/>
    </cofactor>
</comment>
<keyword evidence="4 7" id="KW-0285">Flavoprotein</keyword>
<gene>
    <name evidence="9" type="ORF">HNR45_000602</name>
</gene>
<dbReference type="PANTHER" id="PTHR43717:SF1">
    <property type="entry name" value="ANAEROBIC NITRIC OXIDE REDUCTASE FLAVORUBREDOXIN"/>
    <property type="match status" value="1"/>
</dbReference>
<evidence type="ECO:0000313" key="10">
    <source>
        <dbReference type="Proteomes" id="UP000591941"/>
    </source>
</evidence>
<dbReference type="Pfam" id="PF00258">
    <property type="entry name" value="Flavodoxin_1"/>
    <property type="match status" value="1"/>
</dbReference>
<evidence type="ECO:0000313" key="9">
    <source>
        <dbReference type="EMBL" id="MBB6477572.1"/>
    </source>
</evidence>
<dbReference type="PANTHER" id="PTHR43717">
    <property type="entry name" value="ANAEROBIC NITRIC OXIDE REDUCTASE FLAVORUBREDOXIN"/>
    <property type="match status" value="1"/>
</dbReference>
<evidence type="ECO:0000256" key="7">
    <source>
        <dbReference type="RuleBase" id="RU367037"/>
    </source>
</evidence>
<reference evidence="9 10" key="1">
    <citation type="submission" date="2020-08" db="EMBL/GenBank/DDBJ databases">
        <title>Genomic Encyclopedia of Type Strains, Phase IV (KMG-IV): sequencing the most valuable type-strain genomes for metagenomic binning, comparative biology and taxonomic classification.</title>
        <authorList>
            <person name="Goeker M."/>
        </authorList>
    </citation>
    <scope>NUCLEOTIDE SEQUENCE [LARGE SCALE GENOMIC DNA]</scope>
    <source>
        <strain evidence="9 10">DSM 21255</strain>
    </source>
</reference>
<keyword evidence="6 7" id="KW-0249">Electron transport</keyword>
<comment type="caution">
    <text evidence="9">The sequence shown here is derived from an EMBL/GenBank/DDBJ whole genome shotgun (WGS) entry which is preliminary data.</text>
</comment>
<dbReference type="GeneID" id="93485875"/>
<dbReference type="PROSITE" id="PS00201">
    <property type="entry name" value="FLAVODOXIN"/>
    <property type="match status" value="1"/>
</dbReference>
<dbReference type="GO" id="GO:0010181">
    <property type="term" value="F:FMN binding"/>
    <property type="evidence" value="ECO:0007669"/>
    <property type="project" value="UniProtKB-UniRule"/>
</dbReference>
<evidence type="ECO:0000256" key="3">
    <source>
        <dbReference type="ARBA" id="ARBA00022448"/>
    </source>
</evidence>
<comment type="similarity">
    <text evidence="2 7">Belongs to the flavodoxin family.</text>
</comment>
<evidence type="ECO:0000256" key="4">
    <source>
        <dbReference type="ARBA" id="ARBA00022630"/>
    </source>
</evidence>
<protein>
    <recommendedName>
        <fullName evidence="7">Flavodoxin</fullName>
    </recommendedName>
</protein>
<dbReference type="InterPro" id="IPR008254">
    <property type="entry name" value="Flavodoxin/NO_synth"/>
</dbReference>
<feature type="domain" description="Flavodoxin-like" evidence="8">
    <location>
        <begin position="3"/>
        <end position="139"/>
    </location>
</feature>
<dbReference type="AlphaFoldDB" id="A0A841R4V1"/>
<dbReference type="GO" id="GO:0009055">
    <property type="term" value="F:electron transfer activity"/>
    <property type="evidence" value="ECO:0007669"/>
    <property type="project" value="UniProtKB-UniRule"/>
</dbReference>
<evidence type="ECO:0000256" key="5">
    <source>
        <dbReference type="ARBA" id="ARBA00022643"/>
    </source>
</evidence>
<proteinExistence type="inferred from homology"/>
<dbReference type="GO" id="GO:0016651">
    <property type="term" value="F:oxidoreductase activity, acting on NAD(P)H"/>
    <property type="evidence" value="ECO:0007669"/>
    <property type="project" value="UniProtKB-ARBA"/>
</dbReference>
<dbReference type="Proteomes" id="UP000591941">
    <property type="component" value="Unassembled WGS sequence"/>
</dbReference>
<evidence type="ECO:0000256" key="6">
    <source>
        <dbReference type="ARBA" id="ARBA00022982"/>
    </source>
</evidence>
<keyword evidence="10" id="KW-1185">Reference proteome</keyword>
<dbReference type="InterPro" id="IPR010087">
    <property type="entry name" value="Flav_short"/>
</dbReference>
<evidence type="ECO:0000256" key="2">
    <source>
        <dbReference type="ARBA" id="ARBA00005267"/>
    </source>
</evidence>
<dbReference type="SUPFAM" id="SSF52218">
    <property type="entry name" value="Flavoproteins"/>
    <property type="match status" value="1"/>
</dbReference>
<keyword evidence="3 7" id="KW-0813">Transport</keyword>
<keyword evidence="5 7" id="KW-0288">FMN</keyword>